<feature type="transmembrane region" description="Helical" evidence="8">
    <location>
        <begin position="6"/>
        <end position="24"/>
    </location>
</feature>
<dbReference type="STRING" id="1454001.AW08_00252"/>
<evidence type="ECO:0000313" key="9">
    <source>
        <dbReference type="EMBL" id="EXI69759.1"/>
    </source>
</evidence>
<evidence type="ECO:0000256" key="3">
    <source>
        <dbReference type="ARBA" id="ARBA00022448"/>
    </source>
</evidence>
<dbReference type="PATRIC" id="fig|1454001.3.peg.86"/>
<feature type="transmembrane region" description="Helical" evidence="8">
    <location>
        <begin position="59"/>
        <end position="78"/>
    </location>
</feature>
<reference evidence="9" key="1">
    <citation type="submission" date="2014-02" db="EMBL/GenBank/DDBJ databases">
        <title>Expanding our view of genomic diversity in Candidatus Accumulibacter clades.</title>
        <authorList>
            <person name="Skennerton C.T."/>
            <person name="Barr J.J."/>
            <person name="Slater F.R."/>
            <person name="Bond P.L."/>
            <person name="Tyson G.W."/>
        </authorList>
    </citation>
    <scope>NUCLEOTIDE SEQUENCE [LARGE SCALE GENOMIC DNA]</scope>
</reference>
<evidence type="ECO:0000256" key="5">
    <source>
        <dbReference type="ARBA" id="ARBA00022692"/>
    </source>
</evidence>
<keyword evidence="10" id="KW-1185">Reference proteome</keyword>
<dbReference type="Pfam" id="PF04066">
    <property type="entry name" value="MrpF_PhaF"/>
    <property type="match status" value="1"/>
</dbReference>
<evidence type="ECO:0000313" key="10">
    <source>
        <dbReference type="Proteomes" id="UP000020218"/>
    </source>
</evidence>
<proteinExistence type="inferred from homology"/>
<gene>
    <name evidence="9" type="ORF">AW08_00252</name>
</gene>
<comment type="subcellular location">
    <subcellularLocation>
        <location evidence="1">Cell membrane</location>
        <topology evidence="1">Multi-pass membrane protein</topology>
    </subcellularLocation>
</comment>
<feature type="transmembrane region" description="Helical" evidence="8">
    <location>
        <begin position="36"/>
        <end position="53"/>
    </location>
</feature>
<protein>
    <submittedName>
        <fullName evidence="9">Monovalent cation/H+ antiporter subunit F</fullName>
    </submittedName>
</protein>
<evidence type="ECO:0000256" key="2">
    <source>
        <dbReference type="ARBA" id="ARBA00009212"/>
    </source>
</evidence>
<evidence type="ECO:0000256" key="1">
    <source>
        <dbReference type="ARBA" id="ARBA00004651"/>
    </source>
</evidence>
<keyword evidence="6 8" id="KW-1133">Transmembrane helix</keyword>
<dbReference type="AlphaFoldDB" id="A0A011PTS0"/>
<dbReference type="PANTHER" id="PTHR34702">
    <property type="entry name" value="NA(+)/H(+) ANTIPORTER SUBUNIT F1"/>
    <property type="match status" value="1"/>
</dbReference>
<dbReference type="PANTHER" id="PTHR34702:SF1">
    <property type="entry name" value="NA(+)_H(+) ANTIPORTER SUBUNIT F"/>
    <property type="match status" value="1"/>
</dbReference>
<sequence>MADFLLSAAAFVVLMVALGLVRVARGPGRAERMMAAQLLGSGAIGALLLFGAASGERAMFDVALTLALLSAFASIAFVKFALRQDEKVAADDATEGSR</sequence>
<dbReference type="EMBL" id="JFAX01000001">
    <property type="protein sequence ID" value="EXI69759.1"/>
    <property type="molecule type" value="Genomic_DNA"/>
</dbReference>
<evidence type="ECO:0000256" key="4">
    <source>
        <dbReference type="ARBA" id="ARBA00022475"/>
    </source>
</evidence>
<evidence type="ECO:0000256" key="6">
    <source>
        <dbReference type="ARBA" id="ARBA00022989"/>
    </source>
</evidence>
<dbReference type="Proteomes" id="UP000020218">
    <property type="component" value="Unassembled WGS sequence"/>
</dbReference>
<evidence type="ECO:0000256" key="8">
    <source>
        <dbReference type="SAM" id="Phobius"/>
    </source>
</evidence>
<keyword evidence="4" id="KW-1003">Cell membrane</keyword>
<evidence type="ECO:0000256" key="7">
    <source>
        <dbReference type="ARBA" id="ARBA00023136"/>
    </source>
</evidence>
<keyword evidence="5 8" id="KW-0812">Transmembrane</keyword>
<dbReference type="GO" id="GO:0005886">
    <property type="term" value="C:plasma membrane"/>
    <property type="evidence" value="ECO:0007669"/>
    <property type="project" value="UniProtKB-SubCell"/>
</dbReference>
<dbReference type="GO" id="GO:0015385">
    <property type="term" value="F:sodium:proton antiporter activity"/>
    <property type="evidence" value="ECO:0007669"/>
    <property type="project" value="TreeGrafter"/>
</dbReference>
<keyword evidence="3" id="KW-0813">Transport</keyword>
<comment type="caution">
    <text evidence="9">The sequence shown here is derived from an EMBL/GenBank/DDBJ whole genome shotgun (WGS) entry which is preliminary data.</text>
</comment>
<comment type="similarity">
    <text evidence="2">Belongs to the CPA3 antiporters (TC 2.A.63) subunit F family.</text>
</comment>
<name>A0A011PTS0_9PROT</name>
<organism evidence="9 10">
    <name type="scientific">Candidatus Accumulibacter adjunctus</name>
    <dbReference type="NCBI Taxonomy" id="1454001"/>
    <lineage>
        <taxon>Bacteria</taxon>
        <taxon>Pseudomonadati</taxon>
        <taxon>Pseudomonadota</taxon>
        <taxon>Betaproteobacteria</taxon>
        <taxon>Candidatus Accumulibacter</taxon>
    </lineage>
</organism>
<accession>A0A011PTS0</accession>
<keyword evidence="7 8" id="KW-0472">Membrane</keyword>
<dbReference type="InterPro" id="IPR007208">
    <property type="entry name" value="MrpF/PhaF-like"/>
</dbReference>